<evidence type="ECO:0000259" key="1">
    <source>
        <dbReference type="Pfam" id="PF13456"/>
    </source>
</evidence>
<dbReference type="AlphaFoldDB" id="B9T6M1"/>
<dbReference type="Proteomes" id="UP000008311">
    <property type="component" value="Unassembled WGS sequence"/>
</dbReference>
<evidence type="ECO:0000313" key="2">
    <source>
        <dbReference type="EMBL" id="EEF28490.1"/>
    </source>
</evidence>
<protein>
    <recommendedName>
        <fullName evidence="1">RNase H type-1 domain-containing protein</fullName>
    </recommendedName>
</protein>
<gene>
    <name evidence="2" type="ORF">RCOM_0098820</name>
</gene>
<dbReference type="Gene3D" id="3.30.420.10">
    <property type="entry name" value="Ribonuclease H-like superfamily/Ribonuclease H"/>
    <property type="match status" value="1"/>
</dbReference>
<reference evidence="3" key="1">
    <citation type="journal article" date="2010" name="Nat. Biotechnol.">
        <title>Draft genome sequence of the oilseed species Ricinus communis.</title>
        <authorList>
            <person name="Chan A.P."/>
            <person name="Crabtree J."/>
            <person name="Zhao Q."/>
            <person name="Lorenzi H."/>
            <person name="Orvis J."/>
            <person name="Puiu D."/>
            <person name="Melake-Berhan A."/>
            <person name="Jones K.M."/>
            <person name="Redman J."/>
            <person name="Chen G."/>
            <person name="Cahoon E.B."/>
            <person name="Gedil M."/>
            <person name="Stanke M."/>
            <person name="Haas B.J."/>
            <person name="Wortman J.R."/>
            <person name="Fraser-Liggett C.M."/>
            <person name="Ravel J."/>
            <person name="Rabinowicz P.D."/>
        </authorList>
    </citation>
    <scope>NUCLEOTIDE SEQUENCE [LARGE SCALE GENOMIC DNA]</scope>
    <source>
        <strain evidence="3">cv. Hale</strain>
    </source>
</reference>
<accession>B9T6M1</accession>
<dbReference type="GO" id="GO:0003676">
    <property type="term" value="F:nucleic acid binding"/>
    <property type="evidence" value="ECO:0007669"/>
    <property type="project" value="InterPro"/>
</dbReference>
<dbReference type="InterPro" id="IPR002156">
    <property type="entry name" value="RNaseH_domain"/>
</dbReference>
<keyword evidence="3" id="KW-1185">Reference proteome</keyword>
<dbReference type="SUPFAM" id="SSF53098">
    <property type="entry name" value="Ribonuclease H-like"/>
    <property type="match status" value="1"/>
</dbReference>
<name>B9T6M1_RICCO</name>
<dbReference type="GO" id="GO:0004523">
    <property type="term" value="F:RNA-DNA hybrid ribonuclease activity"/>
    <property type="evidence" value="ECO:0007669"/>
    <property type="project" value="InterPro"/>
</dbReference>
<dbReference type="InterPro" id="IPR036397">
    <property type="entry name" value="RNaseH_sf"/>
</dbReference>
<sequence length="155" mass="17195">MHNSQSDLAILRRLRVDLAPCKVTSVISVIWFKPSLEWIKINIGGAARQAPRLSGAGGVFQNHESKAIASSINSLGISFAFEAKLVVVIFVVSKVLSFDLTPIWIECDSLYVVRLLHSRCLDFFRSSKLIGKDVCIFLVNFKSTLVTFIGKAIRL</sequence>
<dbReference type="InterPro" id="IPR012337">
    <property type="entry name" value="RNaseH-like_sf"/>
</dbReference>
<evidence type="ECO:0000313" key="3">
    <source>
        <dbReference type="Proteomes" id="UP000008311"/>
    </source>
</evidence>
<dbReference type="EMBL" id="EQ974622">
    <property type="protein sequence ID" value="EEF28490.1"/>
    <property type="molecule type" value="Genomic_DNA"/>
</dbReference>
<dbReference type="CDD" id="cd06222">
    <property type="entry name" value="RNase_H_like"/>
    <property type="match status" value="1"/>
</dbReference>
<organism evidence="2 3">
    <name type="scientific">Ricinus communis</name>
    <name type="common">Castor bean</name>
    <dbReference type="NCBI Taxonomy" id="3988"/>
    <lineage>
        <taxon>Eukaryota</taxon>
        <taxon>Viridiplantae</taxon>
        <taxon>Streptophyta</taxon>
        <taxon>Embryophyta</taxon>
        <taxon>Tracheophyta</taxon>
        <taxon>Spermatophyta</taxon>
        <taxon>Magnoliopsida</taxon>
        <taxon>eudicotyledons</taxon>
        <taxon>Gunneridae</taxon>
        <taxon>Pentapetalae</taxon>
        <taxon>rosids</taxon>
        <taxon>fabids</taxon>
        <taxon>Malpighiales</taxon>
        <taxon>Euphorbiaceae</taxon>
        <taxon>Acalyphoideae</taxon>
        <taxon>Acalypheae</taxon>
        <taxon>Ricinus</taxon>
    </lineage>
</organism>
<dbReference type="InterPro" id="IPR053151">
    <property type="entry name" value="RNase_H-like"/>
</dbReference>
<proteinExistence type="predicted"/>
<dbReference type="InParanoid" id="B9T6M1"/>
<dbReference type="InterPro" id="IPR044730">
    <property type="entry name" value="RNase_H-like_dom_plant"/>
</dbReference>
<dbReference type="PANTHER" id="PTHR47723">
    <property type="entry name" value="OS05G0353850 PROTEIN"/>
    <property type="match status" value="1"/>
</dbReference>
<dbReference type="Pfam" id="PF13456">
    <property type="entry name" value="RVT_3"/>
    <property type="match status" value="1"/>
</dbReference>
<feature type="domain" description="RNase H type-1" evidence="1">
    <location>
        <begin position="44"/>
        <end position="149"/>
    </location>
</feature>
<dbReference type="PANTHER" id="PTHR47723:SF19">
    <property type="entry name" value="POLYNUCLEOTIDYL TRANSFERASE, RIBONUCLEASE H-LIKE SUPERFAMILY PROTEIN"/>
    <property type="match status" value="1"/>
</dbReference>